<sequence length="103" mass="11749">MRDDKSLLAQFFYADEDLNIVASELDSFDGRKDPERCTTLVNQLRQAQDKVLTITNAIMDVLIGDERANRDFRVKFPEDVLQENLAGQLWFGAEVGDRQGDIL</sequence>
<comment type="caution">
    <text evidence="1">The sequence shown here is derived from an EMBL/GenBank/DDBJ whole genome shotgun (WGS) entry which is preliminary data.</text>
</comment>
<evidence type="ECO:0000313" key="1">
    <source>
        <dbReference type="EMBL" id="KAJ8938902.1"/>
    </source>
</evidence>
<dbReference type="AlphaFoldDB" id="A0AAV8XK12"/>
<dbReference type="PANTHER" id="PTHR46465">
    <property type="entry name" value="LATERAL SIGNALING TARGET PROTEIN 2 HOMOLOG"/>
    <property type="match status" value="1"/>
</dbReference>
<proteinExistence type="predicted"/>
<keyword evidence="2" id="KW-1185">Reference proteome</keyword>
<name>A0AAV8XK12_9CUCU</name>
<accession>A0AAV8XK12</accession>
<dbReference type="InterPro" id="IPR051118">
    <property type="entry name" value="LST-2"/>
</dbReference>
<evidence type="ECO:0000313" key="2">
    <source>
        <dbReference type="Proteomes" id="UP001162162"/>
    </source>
</evidence>
<protein>
    <submittedName>
        <fullName evidence="1">Uncharacterized protein</fullName>
    </submittedName>
</protein>
<gene>
    <name evidence="1" type="ORF">NQ318_008655</name>
</gene>
<organism evidence="1 2">
    <name type="scientific">Aromia moschata</name>
    <dbReference type="NCBI Taxonomy" id="1265417"/>
    <lineage>
        <taxon>Eukaryota</taxon>
        <taxon>Metazoa</taxon>
        <taxon>Ecdysozoa</taxon>
        <taxon>Arthropoda</taxon>
        <taxon>Hexapoda</taxon>
        <taxon>Insecta</taxon>
        <taxon>Pterygota</taxon>
        <taxon>Neoptera</taxon>
        <taxon>Endopterygota</taxon>
        <taxon>Coleoptera</taxon>
        <taxon>Polyphaga</taxon>
        <taxon>Cucujiformia</taxon>
        <taxon>Chrysomeloidea</taxon>
        <taxon>Cerambycidae</taxon>
        <taxon>Cerambycinae</taxon>
        <taxon>Callichromatini</taxon>
        <taxon>Aromia</taxon>
    </lineage>
</organism>
<dbReference type="PANTHER" id="PTHR46465:SF2">
    <property type="entry name" value="LATERAL SIGNALING TARGET PROTEIN 2 HOMOLOG"/>
    <property type="match status" value="1"/>
</dbReference>
<dbReference type="Proteomes" id="UP001162162">
    <property type="component" value="Unassembled WGS sequence"/>
</dbReference>
<reference evidence="1" key="1">
    <citation type="journal article" date="2023" name="Insect Mol. Biol.">
        <title>Genome sequencing provides insights into the evolution of gene families encoding plant cell wall-degrading enzymes in longhorned beetles.</title>
        <authorList>
            <person name="Shin N.R."/>
            <person name="Okamura Y."/>
            <person name="Kirsch R."/>
            <person name="Pauchet Y."/>
        </authorList>
    </citation>
    <scope>NUCLEOTIDE SEQUENCE</scope>
    <source>
        <strain evidence="1">AMC_N1</strain>
    </source>
</reference>
<dbReference type="EMBL" id="JAPWTK010000521">
    <property type="protein sequence ID" value="KAJ8938902.1"/>
    <property type="molecule type" value="Genomic_DNA"/>
</dbReference>
<dbReference type="GO" id="GO:0031901">
    <property type="term" value="C:early endosome membrane"/>
    <property type="evidence" value="ECO:0007669"/>
    <property type="project" value="TreeGrafter"/>
</dbReference>